<dbReference type="RefSeq" id="WP_011673219.1">
    <property type="nucleotide sequence ID" value="NC_008525.1"/>
</dbReference>
<feature type="chain" id="PRO_5039658263" description="Lipoprotein" evidence="1">
    <location>
        <begin position="22"/>
        <end position="134"/>
    </location>
</feature>
<dbReference type="AlphaFoldDB" id="Q03G65"/>
<organism evidence="2 3">
    <name type="scientific">Pediococcus pentosaceus (strain ATCC 25745 / CCUG 21536 / LMG 10740 / 183-1w)</name>
    <dbReference type="NCBI Taxonomy" id="278197"/>
    <lineage>
        <taxon>Bacteria</taxon>
        <taxon>Bacillati</taxon>
        <taxon>Bacillota</taxon>
        <taxon>Bacilli</taxon>
        <taxon>Lactobacillales</taxon>
        <taxon>Lactobacillaceae</taxon>
        <taxon>Pediococcus</taxon>
    </lineage>
</organism>
<dbReference type="KEGG" id="ppe:PEPE_0746"/>
<protein>
    <recommendedName>
        <fullName evidence="4">Lipoprotein</fullName>
    </recommendedName>
</protein>
<dbReference type="STRING" id="278197.PEPE_0746"/>
<feature type="signal peptide" evidence="1">
    <location>
        <begin position="1"/>
        <end position="21"/>
    </location>
</feature>
<dbReference type="Proteomes" id="UP000000773">
    <property type="component" value="Chromosome"/>
</dbReference>
<keyword evidence="1" id="KW-0732">Signal</keyword>
<dbReference type="PROSITE" id="PS51257">
    <property type="entry name" value="PROKAR_LIPOPROTEIN"/>
    <property type="match status" value="1"/>
</dbReference>
<sequence>MKRTLVIFATLLALFTLSACHDDSMDANKMGTKLEKKYVEKNSYGVWEDKDNSAVQYSANNKGKIVAIEFNYKQSYKPVSNKAAFADYKGKTADDLKWVKDDLYHSKSKDKYYRISESTDSDGKITHAAIFFNH</sequence>
<evidence type="ECO:0000313" key="3">
    <source>
        <dbReference type="Proteomes" id="UP000000773"/>
    </source>
</evidence>
<evidence type="ECO:0000256" key="1">
    <source>
        <dbReference type="SAM" id="SignalP"/>
    </source>
</evidence>
<dbReference type="GeneID" id="33061349"/>
<evidence type="ECO:0000313" key="2">
    <source>
        <dbReference type="EMBL" id="ABJ67807.1"/>
    </source>
</evidence>
<name>Q03G65_PEDPA</name>
<gene>
    <name evidence="2" type="ordered locus">PEPE_0746</name>
</gene>
<proteinExistence type="predicted"/>
<dbReference type="OrthoDB" id="9900596at2"/>
<evidence type="ECO:0008006" key="4">
    <source>
        <dbReference type="Google" id="ProtNLM"/>
    </source>
</evidence>
<reference evidence="2 3" key="1">
    <citation type="journal article" date="2006" name="Proc. Natl. Acad. Sci. U.S.A.">
        <title>Comparative genomics of the lactic acid bacteria.</title>
        <authorList>
            <person name="Makarova K."/>
            <person name="Slesarev A."/>
            <person name="Wolf Y."/>
            <person name="Sorokin A."/>
            <person name="Mirkin B."/>
            <person name="Koonin E."/>
            <person name="Pavlov A."/>
            <person name="Pavlova N."/>
            <person name="Karamychev V."/>
            <person name="Polouchine N."/>
            <person name="Shakhova V."/>
            <person name="Grigoriev I."/>
            <person name="Lou Y."/>
            <person name="Rohksar D."/>
            <person name="Lucas S."/>
            <person name="Huang K."/>
            <person name="Goodstein D.M."/>
            <person name="Hawkins T."/>
            <person name="Plengvidhya V."/>
            <person name="Welker D."/>
            <person name="Hughes J."/>
            <person name="Goh Y."/>
            <person name="Benson A."/>
            <person name="Baldwin K."/>
            <person name="Lee J.H."/>
            <person name="Diaz-Muniz I."/>
            <person name="Dosti B."/>
            <person name="Smeianov V."/>
            <person name="Wechter W."/>
            <person name="Barabote R."/>
            <person name="Lorca G."/>
            <person name="Altermann E."/>
            <person name="Barrangou R."/>
            <person name="Ganesan B."/>
            <person name="Xie Y."/>
            <person name="Rawsthorne H."/>
            <person name="Tamir D."/>
            <person name="Parker C."/>
            <person name="Breidt F."/>
            <person name="Broadbent J."/>
            <person name="Hutkins R."/>
            <person name="O'Sullivan D."/>
            <person name="Steele J."/>
            <person name="Unlu G."/>
            <person name="Saier M."/>
            <person name="Klaenhammer T."/>
            <person name="Richardson P."/>
            <person name="Kozyavkin S."/>
            <person name="Weimer B."/>
            <person name="Mills D."/>
        </authorList>
    </citation>
    <scope>NUCLEOTIDE SEQUENCE [LARGE SCALE GENOMIC DNA]</scope>
    <source>
        <strain evidence="3">ATCC 25745 / CCUG 21536 / LMG 10740 / 183-1w</strain>
    </source>
</reference>
<dbReference type="HOGENOM" id="CLU_1894228_0_0_9"/>
<dbReference type="EMBL" id="CP000422">
    <property type="protein sequence ID" value="ABJ67807.1"/>
    <property type="molecule type" value="Genomic_DNA"/>
</dbReference>
<accession>Q03G65</accession>